<evidence type="ECO:0000313" key="2">
    <source>
        <dbReference type="Proteomes" id="UP001055811"/>
    </source>
</evidence>
<organism evidence="1 2">
    <name type="scientific">Cichorium intybus</name>
    <name type="common">Chicory</name>
    <dbReference type="NCBI Taxonomy" id="13427"/>
    <lineage>
        <taxon>Eukaryota</taxon>
        <taxon>Viridiplantae</taxon>
        <taxon>Streptophyta</taxon>
        <taxon>Embryophyta</taxon>
        <taxon>Tracheophyta</taxon>
        <taxon>Spermatophyta</taxon>
        <taxon>Magnoliopsida</taxon>
        <taxon>eudicotyledons</taxon>
        <taxon>Gunneridae</taxon>
        <taxon>Pentapetalae</taxon>
        <taxon>asterids</taxon>
        <taxon>campanulids</taxon>
        <taxon>Asterales</taxon>
        <taxon>Asteraceae</taxon>
        <taxon>Cichorioideae</taxon>
        <taxon>Cichorieae</taxon>
        <taxon>Cichoriinae</taxon>
        <taxon>Cichorium</taxon>
    </lineage>
</organism>
<keyword evidence="2" id="KW-1185">Reference proteome</keyword>
<sequence length="68" mass="7744">MAKSQREKFHVYQGKDAGPLQMNPIGSRNSSNSVVVGRHMLLLPSYHYPDHRQNHQKSSKPLALYSQP</sequence>
<comment type="caution">
    <text evidence="1">The sequence shown here is derived from an EMBL/GenBank/DDBJ whole genome shotgun (WGS) entry which is preliminary data.</text>
</comment>
<dbReference type="EMBL" id="CM042014">
    <property type="protein sequence ID" value="KAI3722744.1"/>
    <property type="molecule type" value="Genomic_DNA"/>
</dbReference>
<dbReference type="Proteomes" id="UP001055811">
    <property type="component" value="Linkage Group LG06"/>
</dbReference>
<proteinExistence type="predicted"/>
<accession>A0ACB9BL81</accession>
<reference evidence="2" key="1">
    <citation type="journal article" date="2022" name="Mol. Ecol. Resour.">
        <title>The genomes of chicory, endive, great burdock and yacon provide insights into Asteraceae palaeo-polyploidization history and plant inulin production.</title>
        <authorList>
            <person name="Fan W."/>
            <person name="Wang S."/>
            <person name="Wang H."/>
            <person name="Wang A."/>
            <person name="Jiang F."/>
            <person name="Liu H."/>
            <person name="Zhao H."/>
            <person name="Xu D."/>
            <person name="Zhang Y."/>
        </authorList>
    </citation>
    <scope>NUCLEOTIDE SEQUENCE [LARGE SCALE GENOMIC DNA]</scope>
    <source>
        <strain evidence="2">cv. Punajuju</strain>
    </source>
</reference>
<gene>
    <name evidence="1" type="ORF">L2E82_33812</name>
</gene>
<evidence type="ECO:0000313" key="1">
    <source>
        <dbReference type="EMBL" id="KAI3722744.1"/>
    </source>
</evidence>
<name>A0ACB9BL81_CICIN</name>
<protein>
    <submittedName>
        <fullName evidence="1">Uncharacterized protein</fullName>
    </submittedName>
</protein>
<reference evidence="1 2" key="2">
    <citation type="journal article" date="2022" name="Mol. Ecol. Resour.">
        <title>The genomes of chicory, endive, great burdock and yacon provide insights into Asteraceae paleo-polyploidization history and plant inulin production.</title>
        <authorList>
            <person name="Fan W."/>
            <person name="Wang S."/>
            <person name="Wang H."/>
            <person name="Wang A."/>
            <person name="Jiang F."/>
            <person name="Liu H."/>
            <person name="Zhao H."/>
            <person name="Xu D."/>
            <person name="Zhang Y."/>
        </authorList>
    </citation>
    <scope>NUCLEOTIDE SEQUENCE [LARGE SCALE GENOMIC DNA]</scope>
    <source>
        <strain evidence="2">cv. Punajuju</strain>
        <tissue evidence="1">Leaves</tissue>
    </source>
</reference>